<evidence type="ECO:0008006" key="3">
    <source>
        <dbReference type="Google" id="ProtNLM"/>
    </source>
</evidence>
<dbReference type="RefSeq" id="WP_183601932.1">
    <property type="nucleotide sequence ID" value="NZ_JACHXK010000010.1"/>
</dbReference>
<sequence>MPQLWIKGVSAEQLRPVSTALIDELADICACGRDNFTIDVLQTISVYDGQIVEAYPFVEVAWFERGQAVRDRFAEALTKHMLAAGAAEVEVAFKVYQEEAYYINGRPCSS</sequence>
<proteinExistence type="predicted"/>
<accession>A0A7W5B084</accession>
<dbReference type="SUPFAM" id="SSF55331">
    <property type="entry name" value="Tautomerase/MIF"/>
    <property type="match status" value="1"/>
</dbReference>
<name>A0A7W5B084_9BACL</name>
<dbReference type="Gene3D" id="3.30.429.10">
    <property type="entry name" value="Macrophage Migration Inhibitory Factor"/>
    <property type="match status" value="1"/>
</dbReference>
<dbReference type="Proteomes" id="UP000570361">
    <property type="component" value="Unassembled WGS sequence"/>
</dbReference>
<dbReference type="Pfam" id="PF08921">
    <property type="entry name" value="DUF1904"/>
    <property type="match status" value="1"/>
</dbReference>
<dbReference type="InterPro" id="IPR015017">
    <property type="entry name" value="DUF1904"/>
</dbReference>
<reference evidence="1 2" key="1">
    <citation type="submission" date="2020-08" db="EMBL/GenBank/DDBJ databases">
        <title>Genomic Encyclopedia of Type Strains, Phase III (KMG-III): the genomes of soil and plant-associated and newly described type strains.</title>
        <authorList>
            <person name="Whitman W."/>
        </authorList>
    </citation>
    <scope>NUCLEOTIDE SEQUENCE [LARGE SCALE GENOMIC DNA]</scope>
    <source>
        <strain evidence="1 2">CECT 5862</strain>
    </source>
</reference>
<organism evidence="1 2">
    <name type="scientific">Paenibacillus phyllosphaerae</name>
    <dbReference type="NCBI Taxonomy" id="274593"/>
    <lineage>
        <taxon>Bacteria</taxon>
        <taxon>Bacillati</taxon>
        <taxon>Bacillota</taxon>
        <taxon>Bacilli</taxon>
        <taxon>Bacillales</taxon>
        <taxon>Paenibacillaceae</taxon>
        <taxon>Paenibacillus</taxon>
    </lineage>
</organism>
<gene>
    <name evidence="1" type="ORF">FHS18_004116</name>
</gene>
<protein>
    <recommendedName>
        <fullName evidence="3">DUF1904 domain-containing protein</fullName>
    </recommendedName>
</protein>
<evidence type="ECO:0000313" key="2">
    <source>
        <dbReference type="Proteomes" id="UP000570361"/>
    </source>
</evidence>
<dbReference type="InterPro" id="IPR014347">
    <property type="entry name" value="Tautomerase/MIF_sf"/>
</dbReference>
<evidence type="ECO:0000313" key="1">
    <source>
        <dbReference type="EMBL" id="MBB3112038.1"/>
    </source>
</evidence>
<comment type="caution">
    <text evidence="1">The sequence shown here is derived from an EMBL/GenBank/DDBJ whole genome shotgun (WGS) entry which is preliminary data.</text>
</comment>
<dbReference type="AlphaFoldDB" id="A0A7W5B084"/>
<dbReference type="EMBL" id="JACHXK010000010">
    <property type="protein sequence ID" value="MBB3112038.1"/>
    <property type="molecule type" value="Genomic_DNA"/>
</dbReference>
<keyword evidence="2" id="KW-1185">Reference proteome</keyword>